<dbReference type="FunFam" id="3.20.20.100:FF:000006">
    <property type="entry name" value="Aldo-keto reductase family 1 member A1"/>
    <property type="match status" value="1"/>
</dbReference>
<dbReference type="EMBL" id="CP003985">
    <property type="protein sequence ID" value="AGF79514.1"/>
    <property type="molecule type" value="Genomic_DNA"/>
</dbReference>
<keyword evidence="9" id="KW-1185">Reference proteome</keyword>
<dbReference type="InterPro" id="IPR036812">
    <property type="entry name" value="NAD(P)_OxRdtase_dom_sf"/>
</dbReference>
<feature type="binding site" evidence="5">
    <location>
        <position position="110"/>
    </location>
    <ligand>
        <name>substrate</name>
    </ligand>
</feature>
<sequence length="318" mass="35839">MKTLQFDNGDQMPILGLGTWKSAPGDVYRAVKEALRLGYCHIDCAAIYGNEPEIGQALLESFQEGVVSRDQLWITSKLWNNSHEPEDVQQALEKTLSDLQLNYLDLYLIHWPVVIKRGVVFPESAKDFISLDVLPISKTWKAMEAMVEKGLCRHIGVSNFSTTKLQDLLGTARLKPEMNQIELHPYLQQPAMLDYCKKNQIHLTAYSPLGSLDRPPGMKVKNEPVLMQEPVLATIAERCGSTQAQVLISWAIHRGTAVIPKSVNPERMKQNLLAADVLLTQKDLQEIAGLDRNRRYVSGDFWSPKGSPYTLVNLWDTQ</sequence>
<dbReference type="PRINTS" id="PR00069">
    <property type="entry name" value="ALDKETRDTASE"/>
</dbReference>
<keyword evidence="3" id="KW-0560">Oxidoreductase</keyword>
<feature type="active site" description="Proton donor" evidence="4">
    <location>
        <position position="48"/>
    </location>
</feature>
<dbReference type="CDD" id="cd19123">
    <property type="entry name" value="AKR_AKR3G1"/>
    <property type="match status" value="1"/>
</dbReference>
<dbReference type="InterPro" id="IPR018170">
    <property type="entry name" value="Aldo/ket_reductase_CS"/>
</dbReference>
<evidence type="ECO:0000256" key="6">
    <source>
        <dbReference type="PIRSR" id="PIRSR000097-3"/>
    </source>
</evidence>
<dbReference type="OrthoDB" id="5328358at2"/>
<evidence type="ECO:0000256" key="5">
    <source>
        <dbReference type="PIRSR" id="PIRSR000097-2"/>
    </source>
</evidence>
<dbReference type="Gene3D" id="3.20.20.100">
    <property type="entry name" value="NADP-dependent oxidoreductase domain"/>
    <property type="match status" value="1"/>
</dbReference>
<evidence type="ECO:0000256" key="3">
    <source>
        <dbReference type="ARBA" id="ARBA00023002"/>
    </source>
</evidence>
<dbReference type="GO" id="GO:0008106">
    <property type="term" value="F:alcohol dehydrogenase (NADP+) activity"/>
    <property type="evidence" value="ECO:0007669"/>
    <property type="project" value="InterPro"/>
</dbReference>
<organism evidence="8 9">
    <name type="scientific">Desulfocapsa sulfexigens (strain DSM 10523 / SB164P1)</name>
    <dbReference type="NCBI Taxonomy" id="1167006"/>
    <lineage>
        <taxon>Bacteria</taxon>
        <taxon>Pseudomonadati</taxon>
        <taxon>Thermodesulfobacteriota</taxon>
        <taxon>Desulfobulbia</taxon>
        <taxon>Desulfobulbales</taxon>
        <taxon>Desulfocapsaceae</taxon>
        <taxon>Desulfocapsa</taxon>
    </lineage>
</organism>
<evidence type="ECO:0000259" key="7">
    <source>
        <dbReference type="Pfam" id="PF00248"/>
    </source>
</evidence>
<dbReference type="eggNOG" id="COG0656">
    <property type="taxonomic scope" value="Bacteria"/>
</dbReference>
<dbReference type="InterPro" id="IPR020471">
    <property type="entry name" value="AKR"/>
</dbReference>
<evidence type="ECO:0000313" key="8">
    <source>
        <dbReference type="EMBL" id="AGF79514.1"/>
    </source>
</evidence>
<proteinExistence type="inferred from homology"/>
<protein>
    <submittedName>
        <fullName evidence="8">Aldo/keto reductase, diketogulonate reductase</fullName>
    </submittedName>
</protein>
<gene>
    <name evidence="8" type="ordered locus">UWK_02985</name>
</gene>
<evidence type="ECO:0000256" key="1">
    <source>
        <dbReference type="ARBA" id="ARBA00007905"/>
    </source>
</evidence>
<feature type="domain" description="NADP-dependent oxidoreductase" evidence="7">
    <location>
        <begin position="15"/>
        <end position="290"/>
    </location>
</feature>
<evidence type="ECO:0000256" key="4">
    <source>
        <dbReference type="PIRSR" id="PIRSR000097-1"/>
    </source>
</evidence>
<accession>M1NJ05</accession>
<dbReference type="KEGG" id="dsf:UWK_02985"/>
<dbReference type="PATRIC" id="fig|1167006.5.peg.3224"/>
<dbReference type="Proteomes" id="UP000011721">
    <property type="component" value="Chromosome"/>
</dbReference>
<name>M1NJ05_DESSD</name>
<dbReference type="STRING" id="1167006.UWK_02985"/>
<reference evidence="9" key="1">
    <citation type="journal article" date="2013" name="Stand. Genomic Sci.">
        <title>Complete genome sequence of Desulfocapsa sulfexigens, a marine deltaproteobacterium specialized in disproportionating inorganic sulfur compounds.</title>
        <authorList>
            <person name="Finster K.W."/>
            <person name="Kjeldsen K.U."/>
            <person name="Kube M."/>
            <person name="Reinhardt R."/>
            <person name="Mussmann M."/>
            <person name="Amann R."/>
            <person name="Schreiber L."/>
        </authorList>
    </citation>
    <scope>NUCLEOTIDE SEQUENCE [LARGE SCALE GENOMIC DNA]</scope>
    <source>
        <strain evidence="9">DSM 10523 / SB164P1</strain>
    </source>
</reference>
<feature type="site" description="Lowers pKa of active site Tyr" evidence="6">
    <location>
        <position position="77"/>
    </location>
</feature>
<dbReference type="PIRSF" id="PIRSF000097">
    <property type="entry name" value="AKR"/>
    <property type="match status" value="1"/>
</dbReference>
<evidence type="ECO:0000256" key="2">
    <source>
        <dbReference type="ARBA" id="ARBA00022857"/>
    </source>
</evidence>
<dbReference type="InterPro" id="IPR023210">
    <property type="entry name" value="NADP_OxRdtase_dom"/>
</dbReference>
<dbReference type="RefSeq" id="WP_015405198.1">
    <property type="nucleotide sequence ID" value="NC_020304.1"/>
</dbReference>
<dbReference type="AlphaFoldDB" id="M1NJ05"/>
<dbReference type="SUPFAM" id="SSF51430">
    <property type="entry name" value="NAD(P)-linked oxidoreductase"/>
    <property type="match status" value="1"/>
</dbReference>
<keyword evidence="2" id="KW-0521">NADP</keyword>
<dbReference type="PANTHER" id="PTHR11732">
    <property type="entry name" value="ALDO/KETO REDUCTASE"/>
    <property type="match status" value="1"/>
</dbReference>
<evidence type="ECO:0000313" key="9">
    <source>
        <dbReference type="Proteomes" id="UP000011721"/>
    </source>
</evidence>
<dbReference type="InterPro" id="IPR044496">
    <property type="entry name" value="AKR3G"/>
</dbReference>
<dbReference type="Pfam" id="PF00248">
    <property type="entry name" value="Aldo_ket_red"/>
    <property type="match status" value="1"/>
</dbReference>
<dbReference type="HOGENOM" id="CLU_023205_0_0_7"/>
<dbReference type="PROSITE" id="PS00062">
    <property type="entry name" value="ALDOKETO_REDUCTASE_2"/>
    <property type="match status" value="1"/>
</dbReference>
<comment type="similarity">
    <text evidence="1">Belongs to the aldo/keto reductase family.</text>
</comment>